<evidence type="ECO:0000313" key="1">
    <source>
        <dbReference type="EMBL" id="REC53454.1"/>
    </source>
</evidence>
<dbReference type="Proteomes" id="UP000256512">
    <property type="component" value="Unassembled WGS sequence"/>
</dbReference>
<evidence type="ECO:0000313" key="2">
    <source>
        <dbReference type="Proteomes" id="UP000256512"/>
    </source>
</evidence>
<reference evidence="1 2" key="1">
    <citation type="journal article" date="2006" name="Int. J. Syst. Evol. Microbiol.">
        <title>Chryseobacterium piscium sp. nov., isolated from fish of the South Atlantic Ocean off South Africa.</title>
        <authorList>
            <person name="de Beer H."/>
            <person name="Hugo C.J."/>
            <person name="Jooste P.J."/>
            <person name="Vancanneyt M."/>
            <person name="Coenye T."/>
            <person name="Vandamme P."/>
        </authorList>
    </citation>
    <scope>NUCLEOTIDE SEQUENCE [LARGE SCALE GENOMIC DNA]</scope>
    <source>
        <strain evidence="1 2">CCUG 51923</strain>
    </source>
</reference>
<comment type="caution">
    <text evidence="1">The sequence shown here is derived from an EMBL/GenBank/DDBJ whole genome shotgun (WGS) entry which is preliminary data.</text>
</comment>
<proteinExistence type="predicted"/>
<name>A0A3D9BIW1_9FLAO</name>
<keyword evidence="2" id="KW-1185">Reference proteome</keyword>
<protein>
    <recommendedName>
        <fullName evidence="3">SMI1/KNR4 family protein</fullName>
    </recommendedName>
</protein>
<sequence length="114" mass="13241">MNDKVLQKYGLTMQKSPERFHGIISGNPIANYIYNYRHPDDVADYIADLDLAISGNFSLIEDPDYGGGLGNYWFAQITPTHFELWQEGHEKIIISLNDWKEILLAWKECLEYNE</sequence>
<accession>A0A3D9BIW1</accession>
<gene>
    <name evidence="1" type="ORF">DRF62_13460</name>
</gene>
<dbReference type="AlphaFoldDB" id="A0A3D9BIW1"/>
<dbReference type="EMBL" id="QNVS01000044">
    <property type="protein sequence ID" value="REC53454.1"/>
    <property type="molecule type" value="Genomic_DNA"/>
</dbReference>
<evidence type="ECO:0008006" key="3">
    <source>
        <dbReference type="Google" id="ProtNLM"/>
    </source>
</evidence>
<dbReference type="RefSeq" id="WP_115950786.1">
    <property type="nucleotide sequence ID" value="NZ_QNVS01000044.1"/>
</dbReference>
<organism evidence="1 2">
    <name type="scientific">Chryseobacterium piscium</name>
    <dbReference type="NCBI Taxonomy" id="333702"/>
    <lineage>
        <taxon>Bacteria</taxon>
        <taxon>Pseudomonadati</taxon>
        <taxon>Bacteroidota</taxon>
        <taxon>Flavobacteriia</taxon>
        <taxon>Flavobacteriales</taxon>
        <taxon>Weeksellaceae</taxon>
        <taxon>Chryseobacterium group</taxon>
        <taxon>Chryseobacterium</taxon>
    </lineage>
</organism>